<organism evidence="1 2">
    <name type="scientific">Telluria mixta</name>
    <dbReference type="NCBI Taxonomy" id="34071"/>
    <lineage>
        <taxon>Bacteria</taxon>
        <taxon>Pseudomonadati</taxon>
        <taxon>Pseudomonadota</taxon>
        <taxon>Betaproteobacteria</taxon>
        <taxon>Burkholderiales</taxon>
        <taxon>Oxalobacteraceae</taxon>
        <taxon>Telluria group</taxon>
        <taxon>Telluria</taxon>
    </lineage>
</organism>
<sequence>MNDAIAYDMDDAVAAMEVLHAALTFDLNELETKILALGHPVTAVPEPDNEDLADYYAARASLHSGLASIAEVLAWIQCKTEDDPEGDVAVAIQPLPTLRGCSIH</sequence>
<evidence type="ECO:0000313" key="2">
    <source>
        <dbReference type="Proteomes" id="UP001165263"/>
    </source>
</evidence>
<dbReference type="Proteomes" id="UP001165263">
    <property type="component" value="Unassembled WGS sequence"/>
</dbReference>
<keyword evidence="2" id="KW-1185">Reference proteome</keyword>
<gene>
    <name evidence="1" type="ORF">NX786_24875</name>
</gene>
<accession>A0ABT2C5A6</accession>
<comment type="caution">
    <text evidence="1">The sequence shown here is derived from an EMBL/GenBank/DDBJ whole genome shotgun (WGS) entry which is preliminary data.</text>
</comment>
<reference evidence="1" key="1">
    <citation type="submission" date="2022-08" db="EMBL/GenBank/DDBJ databases">
        <title>Reclassification of Massilia species as members of the genera Telluria, Duganella, Pseudoduganella, Mokoshia gen. nov. and Zemynaea gen. nov. using orthogonal and non-orthogonal genome-based approaches.</title>
        <authorList>
            <person name="Bowman J.P."/>
        </authorList>
    </citation>
    <scope>NUCLEOTIDE SEQUENCE</scope>
    <source>
        <strain evidence="1">LMG 11547</strain>
    </source>
</reference>
<evidence type="ECO:0000313" key="1">
    <source>
        <dbReference type="EMBL" id="MCS0632574.1"/>
    </source>
</evidence>
<name>A0ABT2C5A6_9BURK</name>
<dbReference type="RefSeq" id="WP_259451597.1">
    <property type="nucleotide sequence ID" value="NZ_CP119520.1"/>
</dbReference>
<protein>
    <submittedName>
        <fullName evidence="1">Uncharacterized protein</fullName>
    </submittedName>
</protein>
<proteinExistence type="predicted"/>
<dbReference type="EMBL" id="JANUHC010000010">
    <property type="protein sequence ID" value="MCS0632574.1"/>
    <property type="molecule type" value="Genomic_DNA"/>
</dbReference>